<dbReference type="EMBL" id="JBCGDC010000013">
    <property type="protein sequence ID" value="MFB6392791.1"/>
    <property type="molecule type" value="Genomic_DNA"/>
</dbReference>
<dbReference type="Proteomes" id="UP001582793">
    <property type="component" value="Unassembled WGS sequence"/>
</dbReference>
<organism evidence="1 2">
    <name type="scientific">Polymorphospora lycopeni</name>
    <dbReference type="NCBI Taxonomy" id="3140240"/>
    <lineage>
        <taxon>Bacteria</taxon>
        <taxon>Bacillati</taxon>
        <taxon>Actinomycetota</taxon>
        <taxon>Actinomycetes</taxon>
        <taxon>Micromonosporales</taxon>
        <taxon>Micromonosporaceae</taxon>
        <taxon>Polymorphospora</taxon>
    </lineage>
</organism>
<gene>
    <name evidence="1" type="ORF">AAFH96_06665</name>
</gene>
<name>A0ABV5CP26_9ACTN</name>
<evidence type="ECO:0000313" key="2">
    <source>
        <dbReference type="Proteomes" id="UP001582793"/>
    </source>
</evidence>
<accession>A0ABV5CP26</accession>
<keyword evidence="2" id="KW-1185">Reference proteome</keyword>
<reference evidence="1 2" key="1">
    <citation type="submission" date="2024-04" db="EMBL/GenBank/DDBJ databases">
        <title>Polymorphospora sp. isolated from Baiyangdian Lake in Xiong'an New Area.</title>
        <authorList>
            <person name="Zhang X."/>
            <person name="Liu J."/>
        </authorList>
    </citation>
    <scope>NUCLEOTIDE SEQUENCE [LARGE SCALE GENOMIC DNA]</scope>
    <source>
        <strain evidence="1 2">2-325</strain>
    </source>
</reference>
<comment type="caution">
    <text evidence="1">The sequence shown here is derived from an EMBL/GenBank/DDBJ whole genome shotgun (WGS) entry which is preliminary data.</text>
</comment>
<dbReference type="RefSeq" id="WP_375733494.1">
    <property type="nucleotide sequence ID" value="NZ_JBCGDC010000013.1"/>
</dbReference>
<evidence type="ECO:0000313" key="1">
    <source>
        <dbReference type="EMBL" id="MFB6392791.1"/>
    </source>
</evidence>
<proteinExistence type="predicted"/>
<protein>
    <submittedName>
        <fullName evidence="1">Signal peptidase I</fullName>
    </submittedName>
</protein>
<sequence>MASTQRAADEGDFAVGNAAESGRAGGWFVGPFLERAGIRRTDRVELKWGVHRAGERRDGISDGAGVGSAAVLVTGSFVMEFPTKRRHVLLSRCGDYVLYGPGVAHSWHAVTDSTVLTVRWPADG</sequence>